<accession>A0ABX6UVG9</accession>
<dbReference type="PANTHER" id="PTHR30532:SF28">
    <property type="entry name" value="PETROBACTIN-BINDING PROTEIN YCLQ"/>
    <property type="match status" value="1"/>
</dbReference>
<proteinExistence type="inferred from homology"/>
<feature type="signal peptide" evidence="6">
    <location>
        <begin position="1"/>
        <end position="23"/>
    </location>
</feature>
<gene>
    <name evidence="8" type="ORF">IHV77_09015</name>
</gene>
<keyword evidence="5 6" id="KW-0732">Signal</keyword>
<organism evidence="8 9">
    <name type="scientific">Rodentibacter haemolyticus</name>
    <dbReference type="NCBI Taxonomy" id="2778911"/>
    <lineage>
        <taxon>Bacteria</taxon>
        <taxon>Pseudomonadati</taxon>
        <taxon>Pseudomonadota</taxon>
        <taxon>Gammaproteobacteria</taxon>
        <taxon>Pasteurellales</taxon>
        <taxon>Pasteurellaceae</taxon>
        <taxon>Rodentibacter</taxon>
    </lineage>
</organism>
<reference evidence="8 9" key="1">
    <citation type="submission" date="2020-10" db="EMBL/GenBank/DDBJ databases">
        <title>Genome Sequencing of Rodentibacter spp. strain DSM111151.</title>
        <authorList>
            <person name="Benga L."/>
            <person name="Lautwein T."/>
        </authorList>
    </citation>
    <scope>NUCLEOTIDE SEQUENCE [LARGE SCALE GENOMIC DNA]</scope>
    <source>
        <strain evidence="8 9">DSM 111151</strain>
    </source>
</reference>
<feature type="chain" id="PRO_5045265542" evidence="6">
    <location>
        <begin position="24"/>
        <end position="304"/>
    </location>
</feature>
<name>A0ABX6UVG9_9PAST</name>
<evidence type="ECO:0000256" key="2">
    <source>
        <dbReference type="ARBA" id="ARBA00008814"/>
    </source>
</evidence>
<dbReference type="Gene3D" id="3.40.50.1980">
    <property type="entry name" value="Nitrogenase molybdenum iron protein domain"/>
    <property type="match status" value="2"/>
</dbReference>
<evidence type="ECO:0000256" key="1">
    <source>
        <dbReference type="ARBA" id="ARBA00004196"/>
    </source>
</evidence>
<sequence>MKKTFSTLALSVLAFIGVSAANAADITVENFAGRQIVSQNPQKVVVLDFGAADTIRALGAADKIVGFPQSGKIPGYLAEFANEKFKNVGDLKEQSLEKINDIAPDLIIASKRQEKMVDKFKEIAPVFFIDNDYKNYYDSFQQNVIALGQIFDKESIAKEKLKALETVVSQVAKDAKDKTALLVLVNESKISAFGDGSRYGMVYQKYGFQPIDPTIKSSTHGQSVGFEYILEKNPDFLLVVDRTAAITEKANNAQKVLDNDIIKQTKAYKNGHIVYLDAANWYLAFGGLESMEIISKELDSAVRK</sequence>
<comment type="subcellular location">
    <subcellularLocation>
        <location evidence="1">Cell envelope</location>
    </subcellularLocation>
</comment>
<dbReference type="RefSeq" id="WP_194811637.1">
    <property type="nucleotide sequence ID" value="NZ_CP063056.1"/>
</dbReference>
<evidence type="ECO:0000256" key="3">
    <source>
        <dbReference type="ARBA" id="ARBA00022448"/>
    </source>
</evidence>
<keyword evidence="4" id="KW-0406">Ion transport</keyword>
<evidence type="ECO:0000256" key="4">
    <source>
        <dbReference type="ARBA" id="ARBA00022496"/>
    </source>
</evidence>
<keyword evidence="3" id="KW-0813">Transport</keyword>
<feature type="domain" description="Fe/B12 periplasmic-binding" evidence="7">
    <location>
        <begin position="43"/>
        <end position="304"/>
    </location>
</feature>
<comment type="similarity">
    <text evidence="2">Belongs to the bacterial solute-binding protein 8 family.</text>
</comment>
<evidence type="ECO:0000256" key="6">
    <source>
        <dbReference type="SAM" id="SignalP"/>
    </source>
</evidence>
<dbReference type="Pfam" id="PF01497">
    <property type="entry name" value="Peripla_BP_2"/>
    <property type="match status" value="1"/>
</dbReference>
<keyword evidence="9" id="KW-1185">Reference proteome</keyword>
<keyword evidence="4" id="KW-0408">Iron</keyword>
<protein>
    <submittedName>
        <fullName evidence="8">ABC transporter substrate-binding protein</fullName>
    </submittedName>
</protein>
<dbReference type="PANTHER" id="PTHR30532">
    <property type="entry name" value="IRON III DICITRATE-BINDING PERIPLASMIC PROTEIN"/>
    <property type="match status" value="1"/>
</dbReference>
<dbReference type="InterPro" id="IPR033870">
    <property type="entry name" value="FatB"/>
</dbReference>
<dbReference type="PROSITE" id="PS50983">
    <property type="entry name" value="FE_B12_PBP"/>
    <property type="match status" value="1"/>
</dbReference>
<evidence type="ECO:0000259" key="7">
    <source>
        <dbReference type="PROSITE" id="PS50983"/>
    </source>
</evidence>
<evidence type="ECO:0000256" key="5">
    <source>
        <dbReference type="ARBA" id="ARBA00022729"/>
    </source>
</evidence>
<dbReference type="EMBL" id="CP063056">
    <property type="protein sequence ID" value="QPB42055.1"/>
    <property type="molecule type" value="Genomic_DNA"/>
</dbReference>
<dbReference type="InterPro" id="IPR002491">
    <property type="entry name" value="ABC_transptr_periplasmic_BD"/>
</dbReference>
<dbReference type="InterPro" id="IPR051313">
    <property type="entry name" value="Bact_iron-sidero_bind"/>
</dbReference>
<dbReference type="CDD" id="cd01140">
    <property type="entry name" value="FatB"/>
    <property type="match status" value="1"/>
</dbReference>
<evidence type="ECO:0000313" key="9">
    <source>
        <dbReference type="Proteomes" id="UP000663069"/>
    </source>
</evidence>
<dbReference type="Proteomes" id="UP000663069">
    <property type="component" value="Chromosome"/>
</dbReference>
<evidence type="ECO:0000313" key="8">
    <source>
        <dbReference type="EMBL" id="QPB42055.1"/>
    </source>
</evidence>
<keyword evidence="4" id="KW-0410">Iron transport</keyword>
<dbReference type="SUPFAM" id="SSF53807">
    <property type="entry name" value="Helical backbone' metal receptor"/>
    <property type="match status" value="1"/>
</dbReference>